<proteinExistence type="predicted"/>
<comment type="caution">
    <text evidence="1">The sequence shown here is derived from an EMBL/GenBank/DDBJ whole genome shotgun (WGS) entry which is preliminary data.</text>
</comment>
<keyword evidence="2" id="KW-1185">Reference proteome</keyword>
<reference evidence="2" key="1">
    <citation type="journal article" date="2019" name="Int. J. Syst. Evol. Microbiol.">
        <title>The Global Catalogue of Microorganisms (GCM) 10K type strain sequencing project: providing services to taxonomists for standard genome sequencing and annotation.</title>
        <authorList>
            <consortium name="The Broad Institute Genomics Platform"/>
            <consortium name="The Broad Institute Genome Sequencing Center for Infectious Disease"/>
            <person name="Wu L."/>
            <person name="Ma J."/>
        </authorList>
    </citation>
    <scope>NUCLEOTIDE SEQUENCE [LARGE SCALE GENOMIC DNA]</scope>
    <source>
        <strain evidence="2">CCUG 43114</strain>
    </source>
</reference>
<name>A0ABW0GIQ4_9MICO</name>
<protein>
    <submittedName>
        <fullName evidence="1">Uncharacterized protein</fullName>
    </submittedName>
</protein>
<dbReference type="RefSeq" id="WP_340266544.1">
    <property type="nucleotide sequence ID" value="NZ_JBBEOG010000001.1"/>
</dbReference>
<organism evidence="1 2">
    <name type="scientific">Aquipuribacter nitratireducens</name>
    <dbReference type="NCBI Taxonomy" id="650104"/>
    <lineage>
        <taxon>Bacteria</taxon>
        <taxon>Bacillati</taxon>
        <taxon>Actinomycetota</taxon>
        <taxon>Actinomycetes</taxon>
        <taxon>Micrococcales</taxon>
        <taxon>Intrasporangiaceae</taxon>
        <taxon>Aquipuribacter</taxon>
    </lineage>
</organism>
<dbReference type="Proteomes" id="UP001596122">
    <property type="component" value="Unassembled WGS sequence"/>
</dbReference>
<evidence type="ECO:0000313" key="1">
    <source>
        <dbReference type="EMBL" id="MFC5379338.1"/>
    </source>
</evidence>
<dbReference type="EMBL" id="JBHSLD010000001">
    <property type="protein sequence ID" value="MFC5379338.1"/>
    <property type="molecule type" value="Genomic_DNA"/>
</dbReference>
<accession>A0ABW0GIQ4</accession>
<gene>
    <name evidence="1" type="ORF">ACFPJ6_00890</name>
</gene>
<evidence type="ECO:0000313" key="2">
    <source>
        <dbReference type="Proteomes" id="UP001596122"/>
    </source>
</evidence>
<sequence length="202" mass="22500">MGAARAGTLAGPSGTRFLFLPTRGTSPTGRPWTLVLDNRFRGLDHNSPLAVFASRGRTCLVVIAQPHTHVSATDTGYHGHRQLTLAGPVEEDCRFEGRTVAVRRTDSSRWEFLDAGPVQSFERPETYRERRVTDRLTVPMLRDYAAALGARPWEADFYDPGAGTVFARYTHTLPSQWFEVSLADAQEARATGRPIEDFARPR</sequence>